<reference evidence="1 2" key="1">
    <citation type="journal article" date="2019" name="Commun. Biol.">
        <title>The bagworm genome reveals a unique fibroin gene that provides high tensile strength.</title>
        <authorList>
            <person name="Kono N."/>
            <person name="Nakamura H."/>
            <person name="Ohtoshi R."/>
            <person name="Tomita M."/>
            <person name="Numata K."/>
            <person name="Arakawa K."/>
        </authorList>
    </citation>
    <scope>NUCLEOTIDE SEQUENCE [LARGE SCALE GENOMIC DNA]</scope>
</reference>
<accession>A0A4C1VV11</accession>
<keyword evidence="2" id="KW-1185">Reference proteome</keyword>
<sequence>MYGSESWVWHKKHESRINAVEMRSLRGICGVSRKDGNNDDRERCGFKDVVTREERGMLQWFGRLERMNECRLTKQIYRANVCDGKVGKGRPRKSYADHISGILKKGQILSTRNRRACMKRWMDISEAREICKHVEIYSLCLPFWEKGSYGHPHDEQATLMKGQNSVCRAKVVDARPSRSSDPKTIDSNKATCLATAGRGTTRVVPTNRPWTNTPGGPCRLRARAAAIAPDTAHGVRQLTSSRSECAIVCRRTASSPFPINICGIRAEEM</sequence>
<dbReference type="OrthoDB" id="6370710at2759"/>
<dbReference type="STRING" id="151549.A0A4C1VV11"/>
<evidence type="ECO:0000313" key="1">
    <source>
        <dbReference type="EMBL" id="GBP42988.1"/>
    </source>
</evidence>
<evidence type="ECO:0000313" key="2">
    <source>
        <dbReference type="Proteomes" id="UP000299102"/>
    </source>
</evidence>
<dbReference type="EMBL" id="BGZK01000428">
    <property type="protein sequence ID" value="GBP42988.1"/>
    <property type="molecule type" value="Genomic_DNA"/>
</dbReference>
<dbReference type="Proteomes" id="UP000299102">
    <property type="component" value="Unassembled WGS sequence"/>
</dbReference>
<proteinExistence type="predicted"/>
<dbReference type="AlphaFoldDB" id="A0A4C1VV11"/>
<gene>
    <name evidence="1" type="ORF">EVAR_49476_1</name>
</gene>
<comment type="caution">
    <text evidence="1">The sequence shown here is derived from an EMBL/GenBank/DDBJ whole genome shotgun (WGS) entry which is preliminary data.</text>
</comment>
<name>A0A4C1VV11_EUMVA</name>
<protein>
    <submittedName>
        <fullName evidence="1">Uncharacterized protein</fullName>
    </submittedName>
</protein>
<organism evidence="1 2">
    <name type="scientific">Eumeta variegata</name>
    <name type="common">Bagworm moth</name>
    <name type="synonym">Eumeta japonica</name>
    <dbReference type="NCBI Taxonomy" id="151549"/>
    <lineage>
        <taxon>Eukaryota</taxon>
        <taxon>Metazoa</taxon>
        <taxon>Ecdysozoa</taxon>
        <taxon>Arthropoda</taxon>
        <taxon>Hexapoda</taxon>
        <taxon>Insecta</taxon>
        <taxon>Pterygota</taxon>
        <taxon>Neoptera</taxon>
        <taxon>Endopterygota</taxon>
        <taxon>Lepidoptera</taxon>
        <taxon>Glossata</taxon>
        <taxon>Ditrysia</taxon>
        <taxon>Tineoidea</taxon>
        <taxon>Psychidae</taxon>
        <taxon>Oiketicinae</taxon>
        <taxon>Eumeta</taxon>
    </lineage>
</organism>